<feature type="domain" description="Cation efflux protein transmembrane" evidence="7">
    <location>
        <begin position="2"/>
        <end position="204"/>
    </location>
</feature>
<keyword evidence="4 6" id="KW-1133">Transmembrane helix</keyword>
<gene>
    <name evidence="8" type="ORF">F8O02_00860</name>
</gene>
<name>A0A7C8BPJ1_9MICO</name>
<feature type="transmembrane region" description="Helical" evidence="6">
    <location>
        <begin position="176"/>
        <end position="196"/>
    </location>
</feature>
<dbReference type="InterPro" id="IPR027469">
    <property type="entry name" value="Cation_efflux_TMD_sf"/>
</dbReference>
<evidence type="ECO:0000256" key="5">
    <source>
        <dbReference type="ARBA" id="ARBA00023136"/>
    </source>
</evidence>
<evidence type="ECO:0000256" key="2">
    <source>
        <dbReference type="ARBA" id="ARBA00022448"/>
    </source>
</evidence>
<dbReference type="SUPFAM" id="SSF160240">
    <property type="entry name" value="Cation efflux protein cytoplasmic domain-like"/>
    <property type="match status" value="1"/>
</dbReference>
<dbReference type="GO" id="GO:0016020">
    <property type="term" value="C:membrane"/>
    <property type="evidence" value="ECO:0007669"/>
    <property type="project" value="UniProtKB-SubCell"/>
</dbReference>
<dbReference type="InterPro" id="IPR040177">
    <property type="entry name" value="SLC30A9"/>
</dbReference>
<comment type="caution">
    <text evidence="8">The sequence shown here is derived from an EMBL/GenBank/DDBJ whole genome shotgun (WGS) entry which is preliminary data.</text>
</comment>
<evidence type="ECO:0000256" key="3">
    <source>
        <dbReference type="ARBA" id="ARBA00022692"/>
    </source>
</evidence>
<feature type="transmembrane region" description="Helical" evidence="6">
    <location>
        <begin position="148"/>
        <end position="170"/>
    </location>
</feature>
<evidence type="ECO:0000313" key="9">
    <source>
        <dbReference type="Proteomes" id="UP000481339"/>
    </source>
</evidence>
<dbReference type="Gene3D" id="3.30.70.1350">
    <property type="entry name" value="Cation efflux protein, cytoplasmic domain"/>
    <property type="match status" value="1"/>
</dbReference>
<keyword evidence="3 6" id="KW-0812">Transmembrane</keyword>
<dbReference type="EMBL" id="WBKA01000001">
    <property type="protein sequence ID" value="KAB1633831.1"/>
    <property type="molecule type" value="Genomic_DNA"/>
</dbReference>
<dbReference type="InterPro" id="IPR002524">
    <property type="entry name" value="Cation_efflux"/>
</dbReference>
<dbReference type="InterPro" id="IPR036837">
    <property type="entry name" value="Cation_efflux_CTD_sf"/>
</dbReference>
<organism evidence="8 9">
    <name type="scientific">Pseudoclavibacter caeni</name>
    <dbReference type="NCBI Taxonomy" id="908846"/>
    <lineage>
        <taxon>Bacteria</taxon>
        <taxon>Bacillati</taxon>
        <taxon>Actinomycetota</taxon>
        <taxon>Actinomycetes</taxon>
        <taxon>Micrococcales</taxon>
        <taxon>Microbacteriaceae</taxon>
        <taxon>Pseudoclavibacter</taxon>
    </lineage>
</organism>
<dbReference type="Gene3D" id="1.20.1510.10">
    <property type="entry name" value="Cation efflux protein transmembrane domain"/>
    <property type="match status" value="1"/>
</dbReference>
<keyword evidence="5 6" id="KW-0472">Membrane</keyword>
<dbReference type="AlphaFoldDB" id="A0A7C8BPJ1"/>
<reference evidence="8 9" key="1">
    <citation type="submission" date="2019-09" db="EMBL/GenBank/DDBJ databases">
        <title>Phylogeny of genus Pseudoclavibacter and closely related genus.</title>
        <authorList>
            <person name="Li Y."/>
        </authorList>
    </citation>
    <scope>NUCLEOTIDE SEQUENCE [LARGE SCALE GENOMIC DNA]</scope>
    <source>
        <strain evidence="8 9">JCM 16921</strain>
    </source>
</reference>
<dbReference type="GO" id="GO:0008324">
    <property type="term" value="F:monoatomic cation transmembrane transporter activity"/>
    <property type="evidence" value="ECO:0007669"/>
    <property type="project" value="InterPro"/>
</dbReference>
<dbReference type="PANTHER" id="PTHR13414:SF9">
    <property type="entry name" value="PROTON-COUPLED ZINC ANTIPORTER SLC30A9, MITOCHONDRIAL"/>
    <property type="match status" value="1"/>
</dbReference>
<evidence type="ECO:0000313" key="8">
    <source>
        <dbReference type="EMBL" id="KAB1633831.1"/>
    </source>
</evidence>
<dbReference type="PANTHER" id="PTHR13414">
    <property type="entry name" value="HUEL-CATION TRANSPORTER"/>
    <property type="match status" value="1"/>
</dbReference>
<protein>
    <submittedName>
        <fullName evidence="8">Cation diffusion facilitator family transporter</fullName>
    </submittedName>
</protein>
<evidence type="ECO:0000259" key="7">
    <source>
        <dbReference type="Pfam" id="PF01545"/>
    </source>
</evidence>
<dbReference type="InterPro" id="IPR058533">
    <property type="entry name" value="Cation_efflux_TM"/>
</dbReference>
<dbReference type="Proteomes" id="UP000481339">
    <property type="component" value="Unassembled WGS sequence"/>
</dbReference>
<keyword evidence="9" id="KW-1185">Reference proteome</keyword>
<dbReference type="SUPFAM" id="SSF161111">
    <property type="entry name" value="Cation efflux protein transmembrane domain-like"/>
    <property type="match status" value="1"/>
</dbReference>
<dbReference type="NCBIfam" id="TIGR01297">
    <property type="entry name" value="CDF"/>
    <property type="match status" value="1"/>
</dbReference>
<feature type="transmembrane region" description="Helical" evidence="6">
    <location>
        <begin position="64"/>
        <end position="87"/>
    </location>
</feature>
<evidence type="ECO:0000256" key="1">
    <source>
        <dbReference type="ARBA" id="ARBA00004141"/>
    </source>
</evidence>
<sequence length="298" mass="31449">MLANLGIAVTKFIAYLLSQSTSMLAESVHSLADTGNQILLLIGGRGARRAPTPEHPFGFGRERYVSAFVVSIVLFSLGGLFAVYEGIGKIAKPHPMESWWLPVAVLLVSMVMEALSLRTALKESRPARGGAGIIAFVRRAKAPELPVVLLEDTAALCGLAFALLGVVLTVVTGNGVWDGLGTVAIGVLLIAVALLLGAETRSLLIGEGASTAGLERIRQAALDGEGVDRIIHMRTLYLGPDELLVAMKIAVAPQRTACDVAGIIDALEQRVREAAPIVTLMFVEPDIDRAAEDESAAH</sequence>
<proteinExistence type="predicted"/>
<feature type="transmembrane region" description="Helical" evidence="6">
    <location>
        <begin position="99"/>
        <end position="117"/>
    </location>
</feature>
<keyword evidence="2" id="KW-0813">Transport</keyword>
<accession>A0A7C8BPJ1</accession>
<dbReference type="Pfam" id="PF01545">
    <property type="entry name" value="Cation_efflux"/>
    <property type="match status" value="1"/>
</dbReference>
<dbReference type="OrthoDB" id="9806522at2"/>
<comment type="subcellular location">
    <subcellularLocation>
        <location evidence="1">Membrane</location>
        <topology evidence="1">Multi-pass membrane protein</topology>
    </subcellularLocation>
</comment>
<evidence type="ECO:0000256" key="4">
    <source>
        <dbReference type="ARBA" id="ARBA00022989"/>
    </source>
</evidence>
<dbReference type="GO" id="GO:0006829">
    <property type="term" value="P:zinc ion transport"/>
    <property type="evidence" value="ECO:0007669"/>
    <property type="project" value="InterPro"/>
</dbReference>
<evidence type="ECO:0000256" key="6">
    <source>
        <dbReference type="SAM" id="Phobius"/>
    </source>
</evidence>